<protein>
    <recommendedName>
        <fullName evidence="3">Class I SAM-dependent methyltransferase</fullName>
    </recommendedName>
</protein>
<dbReference type="Proteomes" id="UP001596472">
    <property type="component" value="Unassembled WGS sequence"/>
</dbReference>
<name>A0ABW2L2N0_9BACT</name>
<dbReference type="RefSeq" id="WP_379710013.1">
    <property type="nucleotide sequence ID" value="NZ_JBHTBS010000002.1"/>
</dbReference>
<dbReference type="SUPFAM" id="SSF53335">
    <property type="entry name" value="S-adenosyl-L-methionine-dependent methyltransferases"/>
    <property type="match status" value="1"/>
</dbReference>
<proteinExistence type="predicted"/>
<dbReference type="Gene3D" id="3.40.50.150">
    <property type="entry name" value="Vaccinia Virus protein VP39"/>
    <property type="match status" value="1"/>
</dbReference>
<accession>A0ABW2L2N0</accession>
<reference evidence="2" key="1">
    <citation type="journal article" date="2019" name="Int. J. Syst. Evol. Microbiol.">
        <title>The Global Catalogue of Microorganisms (GCM) 10K type strain sequencing project: providing services to taxonomists for standard genome sequencing and annotation.</title>
        <authorList>
            <consortium name="The Broad Institute Genomics Platform"/>
            <consortium name="The Broad Institute Genome Sequencing Center for Infectious Disease"/>
            <person name="Wu L."/>
            <person name="Ma J."/>
        </authorList>
    </citation>
    <scope>NUCLEOTIDE SEQUENCE [LARGE SCALE GENOMIC DNA]</scope>
    <source>
        <strain evidence="2">CGMCC 4.1467</strain>
    </source>
</reference>
<organism evidence="1 2">
    <name type="scientific">Haloferula chungangensis</name>
    <dbReference type="NCBI Taxonomy" id="1048331"/>
    <lineage>
        <taxon>Bacteria</taxon>
        <taxon>Pseudomonadati</taxon>
        <taxon>Verrucomicrobiota</taxon>
        <taxon>Verrucomicrobiia</taxon>
        <taxon>Verrucomicrobiales</taxon>
        <taxon>Verrucomicrobiaceae</taxon>
        <taxon>Haloferula</taxon>
    </lineage>
</organism>
<sequence length="211" mass="23292">MPLQEFTLKLDPSSMPEKVSDLIDEADKRDAAFYEAGLGKKYSRYVPSDPTVVHAAMAYLQQENMLRGNTFCEWGCGFGVAASIAAILGFESYGIEFVPELADLASQLAEDFELKVEILNIDYLPDGFDDCEGVGGKDLVPPDPPSDPDVFVPHPEYDGLDPSEVDLFYVFPWPGEERLMMDLFEAIATEGAILLIYLGDGEIAAYLKDED</sequence>
<evidence type="ECO:0000313" key="2">
    <source>
        <dbReference type="Proteomes" id="UP001596472"/>
    </source>
</evidence>
<keyword evidence="2" id="KW-1185">Reference proteome</keyword>
<evidence type="ECO:0000313" key="1">
    <source>
        <dbReference type="EMBL" id="MFC7336601.1"/>
    </source>
</evidence>
<comment type="caution">
    <text evidence="1">The sequence shown here is derived from an EMBL/GenBank/DDBJ whole genome shotgun (WGS) entry which is preliminary data.</text>
</comment>
<evidence type="ECO:0008006" key="3">
    <source>
        <dbReference type="Google" id="ProtNLM"/>
    </source>
</evidence>
<dbReference type="InterPro" id="IPR029063">
    <property type="entry name" value="SAM-dependent_MTases_sf"/>
</dbReference>
<gene>
    <name evidence="1" type="ORF">ACFQY0_05390</name>
</gene>
<dbReference type="EMBL" id="JBHTBS010000002">
    <property type="protein sequence ID" value="MFC7336601.1"/>
    <property type="molecule type" value="Genomic_DNA"/>
</dbReference>